<comment type="caution">
    <text evidence="5">The sequence shown here is derived from an EMBL/GenBank/DDBJ whole genome shotgun (WGS) entry which is preliminary data.</text>
</comment>
<dbReference type="RefSeq" id="WP_189447078.1">
    <property type="nucleotide sequence ID" value="NZ_BMXY01000001.1"/>
</dbReference>
<dbReference type="EMBL" id="BMXY01000001">
    <property type="protein sequence ID" value="GGZ56986.1"/>
    <property type="molecule type" value="Genomic_DNA"/>
</dbReference>
<dbReference type="NCBIfam" id="TIGR00254">
    <property type="entry name" value="GGDEF"/>
    <property type="match status" value="1"/>
</dbReference>
<dbReference type="InterPro" id="IPR029787">
    <property type="entry name" value="Nucleotide_cyclase"/>
</dbReference>
<dbReference type="Pfam" id="PF00990">
    <property type="entry name" value="GGDEF"/>
    <property type="match status" value="1"/>
</dbReference>
<feature type="transmembrane region" description="Helical" evidence="3">
    <location>
        <begin position="142"/>
        <end position="160"/>
    </location>
</feature>
<dbReference type="SMART" id="SM00267">
    <property type="entry name" value="GGDEF"/>
    <property type="match status" value="1"/>
</dbReference>
<accession>A0ABQ3BTX0</accession>
<evidence type="ECO:0000256" key="1">
    <source>
        <dbReference type="ARBA" id="ARBA00012528"/>
    </source>
</evidence>
<keyword evidence="6" id="KW-1185">Reference proteome</keyword>
<sequence>MTEETAHRRVIRARAALPATCVAHQQALIRSRVLALAPALAVLTLAWIGLDALVLPQAALLLAAAGRVVIAAGLFALATLGRRLPSQVVLRLFVWLQALGFGLMQALLAKHHPSSAAAISYGLAPFVIAAQIALFPVSWPQALRLGAAPVAALVIGLVATHMPARAAAWSDALLLALLLGMAAWICEAQLRLLVGLSAARDDASHDALTGLANRRAALERLAVERGRIARGHGAATVLMLDLDRFKQVNDRYGHAAGDRVLQAVAEAIEAELRGCDLGARFGGEEFLLILAESSLEDAMRAAERIRRRVAALAIDVGTATLSVTISIGVARLRADAAIEDDLARADAALYRAKTDGRDRCVAAPADADAA</sequence>
<dbReference type="PANTHER" id="PTHR45138">
    <property type="entry name" value="REGULATORY COMPONENTS OF SENSORY TRANSDUCTION SYSTEM"/>
    <property type="match status" value="1"/>
</dbReference>
<dbReference type="SUPFAM" id="SSF55073">
    <property type="entry name" value="Nucleotide cyclase"/>
    <property type="match status" value="1"/>
</dbReference>
<keyword evidence="3" id="KW-0812">Transmembrane</keyword>
<comment type="catalytic activity">
    <reaction evidence="2">
        <text>2 GTP = 3',3'-c-di-GMP + 2 diphosphate</text>
        <dbReference type="Rhea" id="RHEA:24898"/>
        <dbReference type="ChEBI" id="CHEBI:33019"/>
        <dbReference type="ChEBI" id="CHEBI:37565"/>
        <dbReference type="ChEBI" id="CHEBI:58805"/>
        <dbReference type="EC" id="2.7.7.65"/>
    </reaction>
</comment>
<organism evidence="5 6">
    <name type="scientific">Cognatilysobacter xinjiangensis</name>
    <dbReference type="NCBI Taxonomy" id="546892"/>
    <lineage>
        <taxon>Bacteria</taxon>
        <taxon>Pseudomonadati</taxon>
        <taxon>Pseudomonadota</taxon>
        <taxon>Gammaproteobacteria</taxon>
        <taxon>Lysobacterales</taxon>
        <taxon>Lysobacteraceae</taxon>
        <taxon>Cognatilysobacter</taxon>
    </lineage>
</organism>
<evidence type="ECO:0000259" key="4">
    <source>
        <dbReference type="PROSITE" id="PS50887"/>
    </source>
</evidence>
<feature type="transmembrane region" description="Helical" evidence="3">
    <location>
        <begin position="88"/>
        <end position="109"/>
    </location>
</feature>
<dbReference type="CDD" id="cd01949">
    <property type="entry name" value="GGDEF"/>
    <property type="match status" value="1"/>
</dbReference>
<reference evidence="6" key="1">
    <citation type="journal article" date="2019" name="Int. J. Syst. Evol. Microbiol.">
        <title>The Global Catalogue of Microorganisms (GCM) 10K type strain sequencing project: providing services to taxonomists for standard genome sequencing and annotation.</title>
        <authorList>
            <consortium name="The Broad Institute Genomics Platform"/>
            <consortium name="The Broad Institute Genome Sequencing Center for Infectious Disease"/>
            <person name="Wu L."/>
            <person name="Ma J."/>
        </authorList>
    </citation>
    <scope>NUCLEOTIDE SEQUENCE [LARGE SCALE GENOMIC DNA]</scope>
    <source>
        <strain evidence="6">KCTC 22558</strain>
    </source>
</reference>
<dbReference type="InterPro" id="IPR043128">
    <property type="entry name" value="Rev_trsase/Diguanyl_cyclase"/>
</dbReference>
<dbReference type="Proteomes" id="UP000643403">
    <property type="component" value="Unassembled WGS sequence"/>
</dbReference>
<evidence type="ECO:0000256" key="3">
    <source>
        <dbReference type="SAM" id="Phobius"/>
    </source>
</evidence>
<keyword evidence="3" id="KW-1133">Transmembrane helix</keyword>
<gene>
    <name evidence="5" type="ORF">GCM10008101_08100</name>
</gene>
<name>A0ABQ3BTX0_9GAMM</name>
<keyword evidence="3" id="KW-0472">Membrane</keyword>
<dbReference type="PROSITE" id="PS50887">
    <property type="entry name" value="GGDEF"/>
    <property type="match status" value="1"/>
</dbReference>
<dbReference type="InterPro" id="IPR000160">
    <property type="entry name" value="GGDEF_dom"/>
</dbReference>
<feature type="transmembrane region" description="Helical" evidence="3">
    <location>
        <begin position="115"/>
        <end position="135"/>
    </location>
</feature>
<dbReference type="EC" id="2.7.7.65" evidence="1"/>
<dbReference type="Gene3D" id="3.30.70.270">
    <property type="match status" value="1"/>
</dbReference>
<evidence type="ECO:0000313" key="6">
    <source>
        <dbReference type="Proteomes" id="UP000643403"/>
    </source>
</evidence>
<dbReference type="InterPro" id="IPR050469">
    <property type="entry name" value="Diguanylate_Cyclase"/>
</dbReference>
<feature type="transmembrane region" description="Helical" evidence="3">
    <location>
        <begin position="33"/>
        <end position="54"/>
    </location>
</feature>
<dbReference type="PANTHER" id="PTHR45138:SF9">
    <property type="entry name" value="DIGUANYLATE CYCLASE DGCM-RELATED"/>
    <property type="match status" value="1"/>
</dbReference>
<evidence type="ECO:0000256" key="2">
    <source>
        <dbReference type="ARBA" id="ARBA00034247"/>
    </source>
</evidence>
<protein>
    <recommendedName>
        <fullName evidence="1">diguanylate cyclase</fullName>
        <ecNumber evidence="1">2.7.7.65</ecNumber>
    </recommendedName>
</protein>
<feature type="transmembrane region" description="Helical" evidence="3">
    <location>
        <begin position="309"/>
        <end position="330"/>
    </location>
</feature>
<proteinExistence type="predicted"/>
<evidence type="ECO:0000313" key="5">
    <source>
        <dbReference type="EMBL" id="GGZ56986.1"/>
    </source>
</evidence>
<feature type="transmembrane region" description="Helical" evidence="3">
    <location>
        <begin position="60"/>
        <end position="81"/>
    </location>
</feature>
<feature type="transmembrane region" description="Helical" evidence="3">
    <location>
        <begin position="166"/>
        <end position="186"/>
    </location>
</feature>
<feature type="domain" description="GGDEF" evidence="4">
    <location>
        <begin position="233"/>
        <end position="365"/>
    </location>
</feature>